<comment type="caution">
    <text evidence="2">The sequence shown here is derived from an EMBL/GenBank/DDBJ whole genome shotgun (WGS) entry which is preliminary data.</text>
</comment>
<dbReference type="AlphaFoldDB" id="A0A250XLZ0"/>
<dbReference type="Proteomes" id="UP000232323">
    <property type="component" value="Unassembled WGS sequence"/>
</dbReference>
<organism evidence="2 3">
    <name type="scientific">Chlamydomonas eustigma</name>
    <dbReference type="NCBI Taxonomy" id="1157962"/>
    <lineage>
        <taxon>Eukaryota</taxon>
        <taxon>Viridiplantae</taxon>
        <taxon>Chlorophyta</taxon>
        <taxon>core chlorophytes</taxon>
        <taxon>Chlorophyceae</taxon>
        <taxon>CS clade</taxon>
        <taxon>Chlamydomonadales</taxon>
        <taxon>Chlamydomonadaceae</taxon>
        <taxon>Chlamydomonas</taxon>
    </lineage>
</organism>
<sequence length="140" mass="15151">MLSHFNYRNLQPPRKTFTKLSAGNNGHGPPPRRKAHALSGGEENPKGPSLLPTSPVDYTFGALLMNFWQSVVTEIKNAPVAVVSGLVYTAVQTKGAIDDLEKKQVILQKDQEKQSMPNGGIKGGSAAASYFSGKREAWMP</sequence>
<name>A0A250XLZ0_9CHLO</name>
<reference evidence="2 3" key="1">
    <citation type="submission" date="2017-08" db="EMBL/GenBank/DDBJ databases">
        <title>Acidophilic green algal genome provides insights into adaptation to an acidic environment.</title>
        <authorList>
            <person name="Hirooka S."/>
            <person name="Hirose Y."/>
            <person name="Kanesaki Y."/>
            <person name="Higuchi S."/>
            <person name="Fujiwara T."/>
            <person name="Onuma R."/>
            <person name="Era A."/>
            <person name="Ohbayashi R."/>
            <person name="Uzuka A."/>
            <person name="Nozaki H."/>
            <person name="Yoshikawa H."/>
            <person name="Miyagishima S.Y."/>
        </authorList>
    </citation>
    <scope>NUCLEOTIDE SEQUENCE [LARGE SCALE GENOMIC DNA]</scope>
    <source>
        <strain evidence="2 3">NIES-2499</strain>
    </source>
</reference>
<dbReference type="EMBL" id="BEGY01000107">
    <property type="protein sequence ID" value="GAX83800.1"/>
    <property type="molecule type" value="Genomic_DNA"/>
</dbReference>
<gene>
    <name evidence="2" type="ORF">CEUSTIGMA_g11225.t1</name>
</gene>
<evidence type="ECO:0000313" key="2">
    <source>
        <dbReference type="EMBL" id="GAX83800.1"/>
    </source>
</evidence>
<keyword evidence="3" id="KW-1185">Reference proteome</keyword>
<proteinExistence type="predicted"/>
<feature type="region of interest" description="Disordered" evidence="1">
    <location>
        <begin position="13"/>
        <end position="52"/>
    </location>
</feature>
<feature type="region of interest" description="Disordered" evidence="1">
    <location>
        <begin position="114"/>
        <end position="140"/>
    </location>
</feature>
<accession>A0A250XLZ0</accession>
<evidence type="ECO:0000256" key="1">
    <source>
        <dbReference type="SAM" id="MobiDB-lite"/>
    </source>
</evidence>
<protein>
    <submittedName>
        <fullName evidence="2">Uncharacterized protein</fullName>
    </submittedName>
</protein>
<evidence type="ECO:0000313" key="3">
    <source>
        <dbReference type="Proteomes" id="UP000232323"/>
    </source>
</evidence>